<dbReference type="EMBL" id="CP097507">
    <property type="protein sequence ID" value="URE02095.1"/>
    <property type="molecule type" value="Genomic_DNA"/>
</dbReference>
<accession>A0A9E7FTH6</accession>
<evidence type="ECO:0000313" key="2">
    <source>
        <dbReference type="Proteomes" id="UP001055439"/>
    </source>
</evidence>
<gene>
    <name evidence="1" type="ORF">MUK42_21086</name>
</gene>
<proteinExistence type="predicted"/>
<evidence type="ECO:0000313" key="1">
    <source>
        <dbReference type="EMBL" id="URE02095.1"/>
    </source>
</evidence>
<protein>
    <submittedName>
        <fullName evidence="1">Uncharacterized protein</fullName>
    </submittedName>
</protein>
<dbReference type="AlphaFoldDB" id="A0A9E7FTH6"/>
<name>A0A9E7FTH6_9LILI</name>
<dbReference type="Proteomes" id="UP001055439">
    <property type="component" value="Chromosome 5"/>
</dbReference>
<organism evidence="1 2">
    <name type="scientific">Musa troglodytarum</name>
    <name type="common">fe'i banana</name>
    <dbReference type="NCBI Taxonomy" id="320322"/>
    <lineage>
        <taxon>Eukaryota</taxon>
        <taxon>Viridiplantae</taxon>
        <taxon>Streptophyta</taxon>
        <taxon>Embryophyta</taxon>
        <taxon>Tracheophyta</taxon>
        <taxon>Spermatophyta</taxon>
        <taxon>Magnoliopsida</taxon>
        <taxon>Liliopsida</taxon>
        <taxon>Zingiberales</taxon>
        <taxon>Musaceae</taxon>
        <taxon>Musa</taxon>
    </lineage>
</organism>
<reference evidence="1" key="1">
    <citation type="submission" date="2022-05" db="EMBL/GenBank/DDBJ databases">
        <title>The Musa troglodytarum L. genome provides insights into the mechanism of non-climacteric behaviour and enrichment of carotenoids.</title>
        <authorList>
            <person name="Wang J."/>
        </authorList>
    </citation>
    <scope>NUCLEOTIDE SEQUENCE</scope>
    <source>
        <tissue evidence="1">Leaf</tissue>
    </source>
</reference>
<sequence length="34" mass="3866">MSQRSRVPYSSSRAIALHSHLLVSSEMNPNPNWL</sequence>
<dbReference type="OrthoDB" id="1934094at2759"/>
<keyword evidence="2" id="KW-1185">Reference proteome</keyword>